<dbReference type="InterPro" id="IPR007387">
    <property type="entry name" value="TRAP_DctQ"/>
</dbReference>
<evidence type="ECO:0000313" key="11">
    <source>
        <dbReference type="EMBL" id="GAA6169101.1"/>
    </source>
</evidence>
<dbReference type="Proteomes" id="UP001465153">
    <property type="component" value="Unassembled WGS sequence"/>
</dbReference>
<keyword evidence="4 9" id="KW-0997">Cell inner membrane</keyword>
<dbReference type="EMBL" id="BAABWN010000009">
    <property type="protein sequence ID" value="GAA6169101.1"/>
    <property type="molecule type" value="Genomic_DNA"/>
</dbReference>
<evidence type="ECO:0000259" key="10">
    <source>
        <dbReference type="Pfam" id="PF04290"/>
    </source>
</evidence>
<protein>
    <recommendedName>
        <fullName evidence="9">TRAP transporter small permease protein</fullName>
    </recommendedName>
</protein>
<comment type="subcellular location">
    <subcellularLocation>
        <location evidence="1 9">Cell inner membrane</location>
        <topology evidence="1 9">Multi-pass membrane protein</topology>
    </subcellularLocation>
</comment>
<proteinExistence type="inferred from homology"/>
<dbReference type="Pfam" id="PF04290">
    <property type="entry name" value="DctQ"/>
    <property type="match status" value="1"/>
</dbReference>
<feature type="domain" description="Tripartite ATP-independent periplasmic transporters DctQ component" evidence="10">
    <location>
        <begin position="37"/>
        <end position="167"/>
    </location>
</feature>
<evidence type="ECO:0000256" key="4">
    <source>
        <dbReference type="ARBA" id="ARBA00022519"/>
    </source>
</evidence>
<dbReference type="InterPro" id="IPR055348">
    <property type="entry name" value="DctQ"/>
</dbReference>
<name>A0ABQ0ABR8_9GAMM</name>
<evidence type="ECO:0000256" key="2">
    <source>
        <dbReference type="ARBA" id="ARBA00022448"/>
    </source>
</evidence>
<keyword evidence="5 9" id="KW-0812">Transmembrane</keyword>
<organism evidence="11 12">
    <name type="scientific">Sessilibacter corallicola</name>
    <dbReference type="NCBI Taxonomy" id="2904075"/>
    <lineage>
        <taxon>Bacteria</taxon>
        <taxon>Pseudomonadati</taxon>
        <taxon>Pseudomonadota</taxon>
        <taxon>Gammaproteobacteria</taxon>
        <taxon>Cellvibrionales</taxon>
        <taxon>Cellvibrionaceae</taxon>
        <taxon>Sessilibacter</taxon>
    </lineage>
</organism>
<feature type="transmembrane region" description="Helical" evidence="9">
    <location>
        <begin position="29"/>
        <end position="49"/>
    </location>
</feature>
<keyword evidence="12" id="KW-1185">Reference proteome</keyword>
<keyword evidence="3" id="KW-1003">Cell membrane</keyword>
<dbReference type="RefSeq" id="WP_353303731.1">
    <property type="nucleotide sequence ID" value="NZ_BAABWN010000009.1"/>
</dbReference>
<feature type="transmembrane region" description="Helical" evidence="9">
    <location>
        <begin position="142"/>
        <end position="164"/>
    </location>
</feature>
<keyword evidence="2 9" id="KW-0813">Transport</keyword>
<evidence type="ECO:0000256" key="8">
    <source>
        <dbReference type="ARBA" id="ARBA00038436"/>
    </source>
</evidence>
<feature type="transmembrane region" description="Helical" evidence="9">
    <location>
        <begin position="99"/>
        <end position="122"/>
    </location>
</feature>
<comment type="caution">
    <text evidence="11">The sequence shown here is derived from an EMBL/GenBank/DDBJ whole genome shotgun (WGS) entry which is preliminary data.</text>
</comment>
<evidence type="ECO:0000256" key="9">
    <source>
        <dbReference type="RuleBase" id="RU369079"/>
    </source>
</evidence>
<reference evidence="11 12" key="1">
    <citation type="submission" date="2024-04" db="EMBL/GenBank/DDBJ databases">
        <title>Draft genome sequence of Sessilibacter corallicola NBRC 116591.</title>
        <authorList>
            <person name="Miyakawa T."/>
            <person name="Kusuya Y."/>
            <person name="Miura T."/>
        </authorList>
    </citation>
    <scope>NUCLEOTIDE SEQUENCE [LARGE SCALE GENOMIC DNA]</scope>
    <source>
        <strain evidence="11 12">KU-00831-HH</strain>
    </source>
</reference>
<accession>A0ABQ0ABR8</accession>
<comment type="function">
    <text evidence="9">Part of the tripartite ATP-independent periplasmic (TRAP) transport system.</text>
</comment>
<feature type="transmembrane region" description="Helical" evidence="9">
    <location>
        <begin position="61"/>
        <end position="78"/>
    </location>
</feature>
<sequence>MAEQLSNTPKLATSLIQLLDKFASITGRVSAIAIAFMVIITVAVVILRYGFSMGSVAAQESVTYLHAWLFMLAMSYGLKSDSHVRVDIFYRNFSKTSRNWVNAIGGLVFLLPMCAALVYYGWDYAERSWAIREVSVEAGGIPAVFLLKSLIPVAAFLLLLQCLAEVLANTLELMGYAPERSAIER</sequence>
<keyword evidence="7 9" id="KW-0472">Membrane</keyword>
<evidence type="ECO:0000256" key="3">
    <source>
        <dbReference type="ARBA" id="ARBA00022475"/>
    </source>
</evidence>
<dbReference type="PANTHER" id="PTHR35011:SF4">
    <property type="entry name" value="SLL1102 PROTEIN"/>
    <property type="match status" value="1"/>
</dbReference>
<dbReference type="PANTHER" id="PTHR35011">
    <property type="entry name" value="2,3-DIKETO-L-GULONATE TRAP TRANSPORTER SMALL PERMEASE PROTEIN YIAM"/>
    <property type="match status" value="1"/>
</dbReference>
<gene>
    <name evidence="11" type="ORF">NBRC116591_29120</name>
</gene>
<evidence type="ECO:0000256" key="1">
    <source>
        <dbReference type="ARBA" id="ARBA00004429"/>
    </source>
</evidence>
<comment type="subunit">
    <text evidence="9">The complex comprises the extracytoplasmic solute receptor protein and the two transmembrane proteins.</text>
</comment>
<evidence type="ECO:0000256" key="5">
    <source>
        <dbReference type="ARBA" id="ARBA00022692"/>
    </source>
</evidence>
<comment type="similarity">
    <text evidence="8 9">Belongs to the TRAP transporter small permease family.</text>
</comment>
<evidence type="ECO:0000313" key="12">
    <source>
        <dbReference type="Proteomes" id="UP001465153"/>
    </source>
</evidence>
<keyword evidence="6 9" id="KW-1133">Transmembrane helix</keyword>
<evidence type="ECO:0000256" key="7">
    <source>
        <dbReference type="ARBA" id="ARBA00023136"/>
    </source>
</evidence>
<evidence type="ECO:0000256" key="6">
    <source>
        <dbReference type="ARBA" id="ARBA00022989"/>
    </source>
</evidence>